<dbReference type="InterPro" id="IPR001433">
    <property type="entry name" value="OxRdtase_FAD/NAD-bd"/>
</dbReference>
<keyword evidence="27" id="KW-0812">Transmembrane</keyword>
<keyword evidence="17 27" id="KW-0411">Iron-sulfur</keyword>
<dbReference type="PANTHER" id="PTHR43644">
    <property type="entry name" value="NA(+)-TRANSLOCATING NADH-QUINONE REDUCTASE SUBUNIT"/>
    <property type="match status" value="1"/>
</dbReference>
<comment type="catalytic activity">
    <reaction evidence="26 27">
        <text>a ubiquinone + n Na(+)(in) + NADH + H(+) = a ubiquinol + n Na(+)(out) + NAD(+)</text>
        <dbReference type="Rhea" id="RHEA:47748"/>
        <dbReference type="Rhea" id="RHEA-COMP:9565"/>
        <dbReference type="Rhea" id="RHEA-COMP:9566"/>
        <dbReference type="ChEBI" id="CHEBI:15378"/>
        <dbReference type="ChEBI" id="CHEBI:16389"/>
        <dbReference type="ChEBI" id="CHEBI:17976"/>
        <dbReference type="ChEBI" id="CHEBI:29101"/>
        <dbReference type="ChEBI" id="CHEBI:57540"/>
        <dbReference type="ChEBI" id="CHEBI:57945"/>
        <dbReference type="EC" id="7.2.1.1"/>
    </reaction>
</comment>
<evidence type="ECO:0000313" key="30">
    <source>
        <dbReference type="EMBL" id="SMX40937.1"/>
    </source>
</evidence>
<dbReference type="PANTHER" id="PTHR43644:SF1">
    <property type="entry name" value="NAD(P)H-FLAVIN REDUCTASE"/>
    <property type="match status" value="1"/>
</dbReference>
<dbReference type="Pfam" id="PF00175">
    <property type="entry name" value="NAD_binding_1"/>
    <property type="match status" value="1"/>
</dbReference>
<dbReference type="SUPFAM" id="SSF63380">
    <property type="entry name" value="Riboflavin synthase domain-like"/>
    <property type="match status" value="1"/>
</dbReference>
<keyword evidence="11 27" id="KW-0285">Flavoprotein</keyword>
<dbReference type="GO" id="GO:0009055">
    <property type="term" value="F:electron transfer activity"/>
    <property type="evidence" value="ECO:0007669"/>
    <property type="project" value="UniProtKB-UniRule"/>
</dbReference>
<dbReference type="InterPro" id="IPR010205">
    <property type="entry name" value="NqrF"/>
</dbReference>
<evidence type="ECO:0000256" key="23">
    <source>
        <dbReference type="ARBA" id="ARBA00023201"/>
    </source>
</evidence>
<evidence type="ECO:0000256" key="19">
    <source>
        <dbReference type="ARBA" id="ARBA00023053"/>
    </source>
</evidence>
<comment type="similarity">
    <text evidence="4 27">Belongs to the NqrF family.</text>
</comment>
<dbReference type="GO" id="GO:0006814">
    <property type="term" value="P:sodium ion transport"/>
    <property type="evidence" value="ECO:0007669"/>
    <property type="project" value="UniProtKB-UniRule"/>
</dbReference>
<evidence type="ECO:0000256" key="11">
    <source>
        <dbReference type="ARBA" id="ARBA00022630"/>
    </source>
</evidence>
<dbReference type="InterPro" id="IPR039261">
    <property type="entry name" value="FNR_nucleotide-bd"/>
</dbReference>
<organism evidence="30 31">
    <name type="scientific">Ruegeria arenilitoris</name>
    <dbReference type="NCBI Taxonomy" id="1173585"/>
    <lineage>
        <taxon>Bacteria</taxon>
        <taxon>Pseudomonadati</taxon>
        <taxon>Pseudomonadota</taxon>
        <taxon>Alphaproteobacteria</taxon>
        <taxon>Rhodobacterales</taxon>
        <taxon>Roseobacteraceae</taxon>
        <taxon>Ruegeria</taxon>
    </lineage>
</organism>
<comment type="subunit">
    <text evidence="5 27">Composed of six subunits; NqrA, NqrB, NqrC, NqrD, NqrE and NqrF.</text>
</comment>
<dbReference type="EMBL" id="FXYG01000002">
    <property type="protein sequence ID" value="SMX40937.1"/>
    <property type="molecule type" value="Genomic_DNA"/>
</dbReference>
<dbReference type="Pfam" id="PF00111">
    <property type="entry name" value="Fer2"/>
    <property type="match status" value="1"/>
</dbReference>
<evidence type="ECO:0000256" key="13">
    <source>
        <dbReference type="ARBA" id="ARBA00022723"/>
    </source>
</evidence>
<dbReference type="PIRSF" id="PIRSF000044">
    <property type="entry name" value="Cis_Diol_DH_RD"/>
    <property type="match status" value="1"/>
</dbReference>
<dbReference type="EC" id="7.2.1.1" evidence="6 27"/>
<evidence type="ECO:0000256" key="27">
    <source>
        <dbReference type="HAMAP-Rule" id="MF_00430"/>
    </source>
</evidence>
<dbReference type="InterPro" id="IPR036010">
    <property type="entry name" value="2Fe-2S_ferredoxin-like_sf"/>
</dbReference>
<evidence type="ECO:0000256" key="7">
    <source>
        <dbReference type="ARBA" id="ARBA00019729"/>
    </source>
</evidence>
<dbReference type="PROSITE" id="PS51384">
    <property type="entry name" value="FAD_FR"/>
    <property type="match status" value="1"/>
</dbReference>
<dbReference type="FunFam" id="3.40.50.80:FF:000014">
    <property type="entry name" value="Na(+)-translocating NADH-quinone reductase subunit F"/>
    <property type="match status" value="1"/>
</dbReference>
<keyword evidence="15 27" id="KW-1278">Translocase</keyword>
<keyword evidence="18 27" id="KW-0520">NAD</keyword>
<keyword evidence="16 27" id="KW-0408">Iron</keyword>
<evidence type="ECO:0000256" key="4">
    <source>
        <dbReference type="ARBA" id="ARBA00005570"/>
    </source>
</evidence>
<evidence type="ECO:0000256" key="12">
    <source>
        <dbReference type="ARBA" id="ARBA00022714"/>
    </source>
</evidence>
<dbReference type="GO" id="GO:0051537">
    <property type="term" value="F:2 iron, 2 sulfur cluster binding"/>
    <property type="evidence" value="ECO:0007669"/>
    <property type="project" value="UniProtKB-KW"/>
</dbReference>
<evidence type="ECO:0000256" key="8">
    <source>
        <dbReference type="ARBA" id="ARBA00022448"/>
    </source>
</evidence>
<proteinExistence type="inferred from homology"/>
<dbReference type="HAMAP" id="MF_00430">
    <property type="entry name" value="NqrF"/>
    <property type="match status" value="1"/>
</dbReference>
<evidence type="ECO:0000256" key="22">
    <source>
        <dbReference type="ARBA" id="ARBA00023136"/>
    </source>
</evidence>
<dbReference type="NCBIfam" id="TIGR01941">
    <property type="entry name" value="nqrF"/>
    <property type="match status" value="1"/>
</dbReference>
<evidence type="ECO:0000256" key="6">
    <source>
        <dbReference type="ARBA" id="ARBA00013099"/>
    </source>
</evidence>
<dbReference type="InterPro" id="IPR017938">
    <property type="entry name" value="Riboflavin_synthase-like_b-brl"/>
</dbReference>
<keyword evidence="14 27" id="KW-0274">FAD</keyword>
<dbReference type="GO" id="GO:0005886">
    <property type="term" value="C:plasma membrane"/>
    <property type="evidence" value="ECO:0007669"/>
    <property type="project" value="UniProtKB-SubCell"/>
</dbReference>
<evidence type="ECO:0000313" key="31">
    <source>
        <dbReference type="Proteomes" id="UP000202485"/>
    </source>
</evidence>
<feature type="binding site" evidence="27">
    <location>
        <position position="68"/>
    </location>
    <ligand>
        <name>[2Fe-2S] cluster</name>
        <dbReference type="ChEBI" id="CHEBI:190135"/>
    </ligand>
</feature>
<dbReference type="SUPFAM" id="SSF54292">
    <property type="entry name" value="2Fe-2S ferredoxin-like"/>
    <property type="match status" value="1"/>
</dbReference>
<keyword evidence="22 27" id="KW-0472">Membrane</keyword>
<feature type="binding site" evidence="27">
    <location>
        <position position="77"/>
    </location>
    <ligand>
        <name>[2Fe-2S] cluster</name>
        <dbReference type="ChEBI" id="CHEBI:190135"/>
    </ligand>
</feature>
<dbReference type="CDD" id="cd06188">
    <property type="entry name" value="NADH_quinone_reductase"/>
    <property type="match status" value="1"/>
</dbReference>
<dbReference type="AlphaFoldDB" id="A0A238KEB7"/>
<gene>
    <name evidence="27 30" type="primary">nqrF</name>
    <name evidence="30" type="ORF">RUA8715_01837</name>
</gene>
<feature type="domain" description="FAD-binding FR-type" evidence="29">
    <location>
        <begin position="128"/>
        <end position="268"/>
    </location>
</feature>
<evidence type="ECO:0000259" key="29">
    <source>
        <dbReference type="PROSITE" id="PS51384"/>
    </source>
</evidence>
<evidence type="ECO:0000256" key="26">
    <source>
        <dbReference type="ARBA" id="ARBA00048891"/>
    </source>
</evidence>
<keyword evidence="27" id="KW-1133">Transmembrane helix</keyword>
<keyword evidence="13 27" id="KW-0479">Metal-binding</keyword>
<keyword evidence="9 27" id="KW-1003">Cell membrane</keyword>
<dbReference type="GO" id="GO:0046872">
    <property type="term" value="F:metal ion binding"/>
    <property type="evidence" value="ECO:0007669"/>
    <property type="project" value="UniProtKB-KW"/>
</dbReference>
<dbReference type="GO" id="GO:0016655">
    <property type="term" value="F:oxidoreductase activity, acting on NAD(P)H, quinone or similar compound as acceptor"/>
    <property type="evidence" value="ECO:0007669"/>
    <property type="project" value="InterPro"/>
</dbReference>
<keyword evidence="20 27" id="KW-0406">Ion transport</keyword>
<protein>
    <recommendedName>
        <fullName evidence="7 27">Na(+)-translocating NADH-quinone reductase subunit F</fullName>
        <shortName evidence="27">Na(+)-NQR subunit F</shortName>
        <shortName evidence="27">Na(+)-translocating NQR subunit F</shortName>
        <ecNumber evidence="6 27">7.2.1.1</ecNumber>
    </recommendedName>
    <alternativeName>
        <fullName evidence="25 27">NQR complex subunit F</fullName>
    </alternativeName>
    <alternativeName>
        <fullName evidence="24 27">NQR-1 subunit F</fullName>
    </alternativeName>
</protein>
<sequence length="406" mass="45205">METFSLGVVLFTLIVLALVALIMAARSRLVSSGNVNITINGEKTISVPAGGKLLQTLAAEKLFVPSACGGGGTCAQCRVRVLEGGGSILPTEESHITKREATCGDRLSCQVAVKQDMKIEVPEEVFGVKKWECTVRSNDNVATFIKELVLELPEGEDVNFRAGGYIQIAAPAHKVDYSDFDVAEEYREDWDKFNLWQYKSTVTEPIERAYSMANYPNEKGIIMLNVRIASPPPGSEGIPPGQMSSYIFNLKPGDKVTISGPFGEFFARETDKEMVFVGGGAGMAPMRSHIFDQLKRLNTKRKITFWYGARSRREMFYVEDFDQLAAENENFEWHVALSDPQPGDDWEGYTGFIHNVLFEEYLKNHPAPEDCEFYMCGPPIMNQSVINMLLDLGVDREDIMLDDFGG</sequence>
<evidence type="ECO:0000256" key="24">
    <source>
        <dbReference type="ARBA" id="ARBA00030032"/>
    </source>
</evidence>
<dbReference type="Gene3D" id="3.40.50.80">
    <property type="entry name" value="Nucleotide-binding domain of ferredoxin-NADP reductase (FNR) module"/>
    <property type="match status" value="1"/>
</dbReference>
<evidence type="ECO:0000256" key="14">
    <source>
        <dbReference type="ARBA" id="ARBA00022827"/>
    </source>
</evidence>
<evidence type="ECO:0000256" key="3">
    <source>
        <dbReference type="ARBA" id="ARBA00004533"/>
    </source>
</evidence>
<dbReference type="InterPro" id="IPR001041">
    <property type="entry name" value="2Fe-2S_ferredoxin-type"/>
</dbReference>
<comment type="cofactor">
    <cofactor evidence="27">
        <name>[2Fe-2S] cluster</name>
        <dbReference type="ChEBI" id="CHEBI:190135"/>
    </cofactor>
    <text evidence="27">Binds 1 [2Fe-2S] cluster.</text>
</comment>
<keyword evidence="19 27" id="KW-0915">Sodium</keyword>
<dbReference type="Pfam" id="PF00970">
    <property type="entry name" value="FAD_binding_6"/>
    <property type="match status" value="1"/>
</dbReference>
<dbReference type="InterPro" id="IPR017927">
    <property type="entry name" value="FAD-bd_FR_type"/>
</dbReference>
<dbReference type="PROSITE" id="PS51085">
    <property type="entry name" value="2FE2S_FER_2"/>
    <property type="match status" value="1"/>
</dbReference>
<dbReference type="CDD" id="cd00207">
    <property type="entry name" value="fer2"/>
    <property type="match status" value="1"/>
</dbReference>
<comment type="cofactor">
    <cofactor evidence="1 27">
        <name>FAD</name>
        <dbReference type="ChEBI" id="CHEBI:57692"/>
    </cofactor>
</comment>
<evidence type="ECO:0000256" key="2">
    <source>
        <dbReference type="ARBA" id="ARBA00002972"/>
    </source>
</evidence>
<keyword evidence="31" id="KW-1185">Reference proteome</keyword>
<dbReference type="Gene3D" id="2.40.30.10">
    <property type="entry name" value="Translation factors"/>
    <property type="match status" value="1"/>
</dbReference>
<dbReference type="Proteomes" id="UP000202485">
    <property type="component" value="Unassembled WGS sequence"/>
</dbReference>
<reference evidence="31" key="1">
    <citation type="submission" date="2017-05" db="EMBL/GenBank/DDBJ databases">
        <authorList>
            <person name="Rodrigo-Torres L."/>
            <person name="Arahal R. D."/>
            <person name="Lucena T."/>
        </authorList>
    </citation>
    <scope>NUCLEOTIDE SEQUENCE [LARGE SCALE GENOMIC DNA]</scope>
    <source>
        <strain evidence="31">CECT 8715</strain>
    </source>
</reference>
<keyword evidence="30" id="KW-0560">Oxidoreductase</keyword>
<dbReference type="Gene3D" id="3.10.20.30">
    <property type="match status" value="1"/>
</dbReference>
<evidence type="ECO:0000256" key="20">
    <source>
        <dbReference type="ARBA" id="ARBA00023065"/>
    </source>
</evidence>
<evidence type="ECO:0000256" key="9">
    <source>
        <dbReference type="ARBA" id="ARBA00022475"/>
    </source>
</evidence>
<evidence type="ECO:0000256" key="18">
    <source>
        <dbReference type="ARBA" id="ARBA00023027"/>
    </source>
</evidence>
<keyword evidence="23 27" id="KW-0739">Sodium transport</keyword>
<feature type="binding site" evidence="27">
    <location>
        <position position="74"/>
    </location>
    <ligand>
        <name>[2Fe-2S] cluster</name>
        <dbReference type="ChEBI" id="CHEBI:190135"/>
    </ligand>
</feature>
<comment type="subcellular location">
    <subcellularLocation>
        <location evidence="3">Cell inner membrane</location>
    </subcellularLocation>
    <subcellularLocation>
        <location evidence="27">Cell membrane</location>
        <topology evidence="27">Single-pass membrane protein</topology>
    </subcellularLocation>
</comment>
<dbReference type="OrthoDB" id="9806195at2"/>
<keyword evidence="12 27" id="KW-0001">2Fe-2S</keyword>
<feature type="domain" description="2Fe-2S ferredoxin-type" evidence="28">
    <location>
        <begin position="33"/>
        <end position="125"/>
    </location>
</feature>
<accession>A0A238KEB7</accession>
<evidence type="ECO:0000256" key="1">
    <source>
        <dbReference type="ARBA" id="ARBA00001974"/>
    </source>
</evidence>
<feature type="binding site" evidence="27">
    <location>
        <position position="109"/>
    </location>
    <ligand>
        <name>[2Fe-2S] cluster</name>
        <dbReference type="ChEBI" id="CHEBI:190135"/>
    </ligand>
</feature>
<evidence type="ECO:0000256" key="15">
    <source>
        <dbReference type="ARBA" id="ARBA00022967"/>
    </source>
</evidence>
<evidence type="ECO:0000256" key="10">
    <source>
        <dbReference type="ARBA" id="ARBA00022519"/>
    </source>
</evidence>
<dbReference type="InterPro" id="IPR008333">
    <property type="entry name" value="Cbr1-like_FAD-bd_dom"/>
</dbReference>
<keyword evidence="10" id="KW-0997">Cell inner membrane</keyword>
<name>A0A238KEB7_9RHOB</name>
<keyword evidence="21 27" id="KW-0830">Ubiquinone</keyword>
<dbReference type="InterPro" id="IPR012675">
    <property type="entry name" value="Beta-grasp_dom_sf"/>
</dbReference>
<evidence type="ECO:0000256" key="17">
    <source>
        <dbReference type="ARBA" id="ARBA00023014"/>
    </source>
</evidence>
<evidence type="ECO:0000256" key="16">
    <source>
        <dbReference type="ARBA" id="ARBA00023004"/>
    </source>
</evidence>
<evidence type="ECO:0000256" key="5">
    <source>
        <dbReference type="ARBA" id="ARBA00011309"/>
    </source>
</evidence>
<evidence type="ECO:0000256" key="25">
    <source>
        <dbReference type="ARBA" id="ARBA00030787"/>
    </source>
</evidence>
<comment type="function">
    <text evidence="2 27">NQR complex catalyzes the reduction of ubiquinone-1 to ubiquinol by two successive reactions, coupled with the transport of Na(+) ions from the cytoplasm to the periplasm. The first step is catalyzed by NqrF, which accepts electrons from NADH and reduces ubiquinone-1 to ubisemiquinone by a one-electron transfer pathway.</text>
</comment>
<dbReference type="RefSeq" id="WP_093963365.1">
    <property type="nucleotide sequence ID" value="NZ_FXYG01000002.1"/>
</dbReference>
<keyword evidence="8 27" id="KW-0813">Transport</keyword>
<dbReference type="SUPFAM" id="SSF52343">
    <property type="entry name" value="Ferredoxin reductase-like, C-terminal NADP-linked domain"/>
    <property type="match status" value="1"/>
</dbReference>
<evidence type="ECO:0000256" key="21">
    <source>
        <dbReference type="ARBA" id="ARBA00023075"/>
    </source>
</evidence>
<evidence type="ECO:0000259" key="28">
    <source>
        <dbReference type="PROSITE" id="PS51085"/>
    </source>
</evidence>